<gene>
    <name evidence="3" type="ORF">DW888_11565</name>
</gene>
<evidence type="ECO:0000313" key="3">
    <source>
        <dbReference type="EMBL" id="RHB35075.1"/>
    </source>
</evidence>
<dbReference type="EMBL" id="QSGO01000007">
    <property type="protein sequence ID" value="RHB35075.1"/>
    <property type="molecule type" value="Genomic_DNA"/>
</dbReference>
<reference evidence="3 4" key="1">
    <citation type="submission" date="2018-08" db="EMBL/GenBank/DDBJ databases">
        <title>A genome reference for cultivated species of the human gut microbiota.</title>
        <authorList>
            <person name="Zou Y."/>
            <person name="Xue W."/>
            <person name="Luo G."/>
        </authorList>
    </citation>
    <scope>NUCLEOTIDE SEQUENCE [LARGE SCALE GENOMIC DNA]</scope>
    <source>
        <strain evidence="3 4">AM40-30BH</strain>
    </source>
</reference>
<protein>
    <submittedName>
        <fullName evidence="3">Histidine kinase</fullName>
    </submittedName>
</protein>
<keyword evidence="1" id="KW-1133">Transmembrane helix</keyword>
<feature type="transmembrane region" description="Helical" evidence="1">
    <location>
        <begin position="122"/>
        <end position="145"/>
    </location>
</feature>
<evidence type="ECO:0000256" key="1">
    <source>
        <dbReference type="SAM" id="Phobius"/>
    </source>
</evidence>
<proteinExistence type="predicted"/>
<dbReference type="InterPro" id="IPR010559">
    <property type="entry name" value="Sig_transdc_His_kin_internal"/>
</dbReference>
<dbReference type="Proteomes" id="UP000284379">
    <property type="component" value="Unassembled WGS sequence"/>
</dbReference>
<sequence>MRTFHPRYVRLLNVLLFSGLGCFSYLLLALYSDLPKRDDLDFTSLGFIIGVMLAFNAMGFCIILVDSWLKRGFLFFVEKRRRVLLYYVGLGILLFLLNYLLFVGLKWMADVDRLFYIRWSGIRLLLLVWLVEMVIIGLTATNNFYRHTIVLYKRNRSLEESSIEAQYQALQSQLNPHFLFNSLNTLISEIEYNPQNAVQFTQHLSDVYRYILQCQQQRLTTLSDELEFLNSYIFLHRVRLGDCICVDCRLDESLLESKLPPLTLQLLAENVIKHNMISIRNPMVISITYSEAEDRLVVCNSLRPKKSVQSSGIGLRNLSSRYRLICGREITIEHTSDLFFVKIPLLHE</sequence>
<dbReference type="Pfam" id="PF06580">
    <property type="entry name" value="His_kinase"/>
    <property type="match status" value="1"/>
</dbReference>
<keyword evidence="1" id="KW-0812">Transmembrane</keyword>
<dbReference type="AlphaFoldDB" id="A0A413VNA4"/>
<dbReference type="PANTHER" id="PTHR34220">
    <property type="entry name" value="SENSOR HISTIDINE KINASE YPDA"/>
    <property type="match status" value="1"/>
</dbReference>
<feature type="transmembrane region" description="Helical" evidence="1">
    <location>
        <begin position="84"/>
        <end position="102"/>
    </location>
</feature>
<dbReference type="PANTHER" id="PTHR34220:SF7">
    <property type="entry name" value="SENSOR HISTIDINE KINASE YPDA"/>
    <property type="match status" value="1"/>
</dbReference>
<keyword evidence="3" id="KW-0808">Transferase</keyword>
<feature type="transmembrane region" description="Helical" evidence="1">
    <location>
        <begin position="44"/>
        <end position="64"/>
    </location>
</feature>
<accession>A0A413VNA4</accession>
<keyword evidence="3" id="KW-0418">Kinase</keyword>
<dbReference type="InterPro" id="IPR050640">
    <property type="entry name" value="Bact_2-comp_sensor_kinase"/>
</dbReference>
<feature type="transmembrane region" description="Helical" evidence="1">
    <location>
        <begin position="12"/>
        <end position="32"/>
    </location>
</feature>
<dbReference type="GO" id="GO:0016020">
    <property type="term" value="C:membrane"/>
    <property type="evidence" value="ECO:0007669"/>
    <property type="project" value="InterPro"/>
</dbReference>
<name>A0A413VNA4_9BACE</name>
<feature type="domain" description="Signal transduction histidine kinase internal region" evidence="2">
    <location>
        <begin position="165"/>
        <end position="242"/>
    </location>
</feature>
<evidence type="ECO:0000313" key="4">
    <source>
        <dbReference type="Proteomes" id="UP000284379"/>
    </source>
</evidence>
<keyword evidence="1" id="KW-0472">Membrane</keyword>
<dbReference type="PROSITE" id="PS51257">
    <property type="entry name" value="PROKAR_LIPOPROTEIN"/>
    <property type="match status" value="1"/>
</dbReference>
<dbReference type="GO" id="GO:0000155">
    <property type="term" value="F:phosphorelay sensor kinase activity"/>
    <property type="evidence" value="ECO:0007669"/>
    <property type="project" value="InterPro"/>
</dbReference>
<dbReference type="RefSeq" id="WP_007485832.1">
    <property type="nucleotide sequence ID" value="NZ_CABJFV010000007.1"/>
</dbReference>
<evidence type="ECO:0000259" key="2">
    <source>
        <dbReference type="Pfam" id="PF06580"/>
    </source>
</evidence>
<organism evidence="3 4">
    <name type="scientific">Bacteroides nordii</name>
    <dbReference type="NCBI Taxonomy" id="291645"/>
    <lineage>
        <taxon>Bacteria</taxon>
        <taxon>Pseudomonadati</taxon>
        <taxon>Bacteroidota</taxon>
        <taxon>Bacteroidia</taxon>
        <taxon>Bacteroidales</taxon>
        <taxon>Bacteroidaceae</taxon>
        <taxon>Bacteroides</taxon>
    </lineage>
</organism>
<comment type="caution">
    <text evidence="3">The sequence shown here is derived from an EMBL/GenBank/DDBJ whole genome shotgun (WGS) entry which is preliminary data.</text>
</comment>